<dbReference type="InterPro" id="IPR008995">
    <property type="entry name" value="Mo/tungstate-bd_C_term_dom"/>
</dbReference>
<keyword evidence="3" id="KW-0547">Nucleotide-binding</keyword>
<comment type="subcellular location">
    <subcellularLocation>
        <location evidence="1">Cell membrane</location>
        <topology evidence="1">Peripheral membrane protein</topology>
    </subcellularLocation>
</comment>
<evidence type="ECO:0000256" key="11">
    <source>
        <dbReference type="SAM" id="MobiDB-lite"/>
    </source>
</evidence>
<dbReference type="SUPFAM" id="SSF50331">
    <property type="entry name" value="MOP-like"/>
    <property type="match status" value="1"/>
</dbReference>
<dbReference type="PROSITE" id="PS00211">
    <property type="entry name" value="ABC_TRANSPORTER_1"/>
    <property type="match status" value="1"/>
</dbReference>
<dbReference type="Proteomes" id="UP000198531">
    <property type="component" value="Unassembled WGS sequence"/>
</dbReference>
<dbReference type="OrthoDB" id="377124at2157"/>
<dbReference type="FunFam" id="3.40.50.300:FF:000042">
    <property type="entry name" value="Maltose/maltodextrin ABC transporter, ATP-binding protein"/>
    <property type="match status" value="1"/>
</dbReference>
<feature type="region of interest" description="Disordered" evidence="11">
    <location>
        <begin position="425"/>
        <end position="450"/>
    </location>
</feature>
<dbReference type="SUPFAM" id="SSF52540">
    <property type="entry name" value="P-loop containing nucleoside triphosphate hydrolases"/>
    <property type="match status" value="1"/>
</dbReference>
<dbReference type="InterPro" id="IPR017871">
    <property type="entry name" value="ABC_transporter-like_CS"/>
</dbReference>
<dbReference type="AlphaFoldDB" id="A0A1I6GVI5"/>
<dbReference type="SMART" id="SM00382">
    <property type="entry name" value="AAA"/>
    <property type="match status" value="1"/>
</dbReference>
<reference evidence="14" key="1">
    <citation type="submission" date="2016-10" db="EMBL/GenBank/DDBJ databases">
        <authorList>
            <person name="Varghese N."/>
            <person name="Submissions S."/>
        </authorList>
    </citation>
    <scope>NUCLEOTIDE SEQUENCE [LARGE SCALE GENOMIC DNA]</scope>
    <source>
        <strain evidence="14">CGMCC 1.7736</strain>
    </source>
</reference>
<comment type="function">
    <text evidence="7">Part of the ABC transporter complex XacGHIJK involved in the uptake of xylose and arabinose. Responsible for energy coupling to the transport system.</text>
</comment>
<keyword evidence="2" id="KW-0813">Transport</keyword>
<dbReference type="GO" id="GO:0140359">
    <property type="term" value="F:ABC-type transporter activity"/>
    <property type="evidence" value="ECO:0007669"/>
    <property type="project" value="InterPro"/>
</dbReference>
<feature type="compositionally biased region" description="Acidic residues" evidence="11">
    <location>
        <begin position="359"/>
        <end position="370"/>
    </location>
</feature>
<dbReference type="EMBL" id="FOYT01000001">
    <property type="protein sequence ID" value="SFR46200.1"/>
    <property type="molecule type" value="Genomic_DNA"/>
</dbReference>
<evidence type="ECO:0000313" key="13">
    <source>
        <dbReference type="EMBL" id="SFR46200.1"/>
    </source>
</evidence>
<name>A0A1I6GVI5_9EURY</name>
<dbReference type="STRING" id="553469.SAMN04487947_1709"/>
<dbReference type="InterPro" id="IPR040582">
    <property type="entry name" value="OB_MalK-like"/>
</dbReference>
<dbReference type="InterPro" id="IPR003439">
    <property type="entry name" value="ABC_transporter-like_ATP-bd"/>
</dbReference>
<evidence type="ECO:0000256" key="3">
    <source>
        <dbReference type="ARBA" id="ARBA00022741"/>
    </source>
</evidence>
<dbReference type="InterPro" id="IPR003593">
    <property type="entry name" value="AAA+_ATPase"/>
</dbReference>
<dbReference type="EC" id="7.5.2.13" evidence="10"/>
<gene>
    <name evidence="13" type="ORF">SAMN04487947_1709</name>
</gene>
<dbReference type="InterPro" id="IPR015855">
    <property type="entry name" value="ABC_transpr_MalK-like"/>
</dbReference>
<dbReference type="Pfam" id="PF17912">
    <property type="entry name" value="OB_MalK"/>
    <property type="match status" value="1"/>
</dbReference>
<dbReference type="Gene3D" id="2.40.50.100">
    <property type="match status" value="1"/>
</dbReference>
<evidence type="ECO:0000256" key="5">
    <source>
        <dbReference type="ARBA" id="ARBA00050355"/>
    </source>
</evidence>
<comment type="subunit">
    <text evidence="9">The complex is composed of two ATP-binding proteins (XacJ and XacK), two transmembrane proteins (XacH and XacI) and a solute-binding protein (XacG).</text>
</comment>
<evidence type="ECO:0000256" key="1">
    <source>
        <dbReference type="ARBA" id="ARBA00004202"/>
    </source>
</evidence>
<comment type="catalytic activity">
    <reaction evidence="6">
        <text>L-arabinose(out) + ATP + H2O = L-arabinose(in) + ADP + phosphate + H(+)</text>
        <dbReference type="Rhea" id="RHEA:30007"/>
        <dbReference type="ChEBI" id="CHEBI:15377"/>
        <dbReference type="ChEBI" id="CHEBI:15378"/>
        <dbReference type="ChEBI" id="CHEBI:17535"/>
        <dbReference type="ChEBI" id="CHEBI:30616"/>
        <dbReference type="ChEBI" id="CHEBI:43474"/>
        <dbReference type="ChEBI" id="CHEBI:456216"/>
        <dbReference type="EC" id="7.5.2.13"/>
    </reaction>
    <physiologicalReaction direction="left-to-right" evidence="6">
        <dbReference type="Rhea" id="RHEA:30008"/>
    </physiologicalReaction>
</comment>
<dbReference type="InterPro" id="IPR047641">
    <property type="entry name" value="ABC_transpr_MalK/UgpC-like"/>
</dbReference>
<feature type="region of interest" description="Disordered" evidence="11">
    <location>
        <begin position="338"/>
        <end position="374"/>
    </location>
</feature>
<dbReference type="GO" id="GO:0016887">
    <property type="term" value="F:ATP hydrolysis activity"/>
    <property type="evidence" value="ECO:0007669"/>
    <property type="project" value="InterPro"/>
</dbReference>
<protein>
    <recommendedName>
        <fullName evidence="10">ABC-type D-xylose/L-arabinose transporter</fullName>
        <ecNumber evidence="10">7.5.2.13</ecNumber>
    </recommendedName>
</protein>
<evidence type="ECO:0000256" key="2">
    <source>
        <dbReference type="ARBA" id="ARBA00022448"/>
    </source>
</evidence>
<organism evidence="13 14">
    <name type="scientific">Halogeometricum rufum</name>
    <dbReference type="NCBI Taxonomy" id="553469"/>
    <lineage>
        <taxon>Archaea</taxon>
        <taxon>Methanobacteriati</taxon>
        <taxon>Methanobacteriota</taxon>
        <taxon>Stenosarchaea group</taxon>
        <taxon>Halobacteria</taxon>
        <taxon>Halobacteriales</taxon>
        <taxon>Haloferacaceae</taxon>
        <taxon>Halogeometricum</taxon>
    </lineage>
</organism>
<dbReference type="Gene3D" id="3.40.50.300">
    <property type="entry name" value="P-loop containing nucleotide triphosphate hydrolases"/>
    <property type="match status" value="1"/>
</dbReference>
<evidence type="ECO:0000256" key="7">
    <source>
        <dbReference type="ARBA" id="ARBA00053454"/>
    </source>
</evidence>
<dbReference type="PANTHER" id="PTHR43875">
    <property type="entry name" value="MALTODEXTRIN IMPORT ATP-BINDING PROTEIN MSMX"/>
    <property type="match status" value="1"/>
</dbReference>
<dbReference type="GO" id="GO:0055052">
    <property type="term" value="C:ATP-binding cassette (ABC) transporter complex, substrate-binding subunit-containing"/>
    <property type="evidence" value="ECO:0007669"/>
    <property type="project" value="TreeGrafter"/>
</dbReference>
<comment type="catalytic activity">
    <reaction evidence="5">
        <text>D-xylose(out) + ATP + H2O = D-xylose(in) + ADP + phosphate + H(+)</text>
        <dbReference type="Rhea" id="RHEA:29899"/>
        <dbReference type="ChEBI" id="CHEBI:15377"/>
        <dbReference type="ChEBI" id="CHEBI:15378"/>
        <dbReference type="ChEBI" id="CHEBI:30616"/>
        <dbReference type="ChEBI" id="CHEBI:43474"/>
        <dbReference type="ChEBI" id="CHEBI:53455"/>
        <dbReference type="ChEBI" id="CHEBI:456216"/>
        <dbReference type="EC" id="7.5.2.13"/>
    </reaction>
    <physiologicalReaction direction="left-to-right" evidence="5">
        <dbReference type="Rhea" id="RHEA:29900"/>
    </physiologicalReaction>
</comment>
<evidence type="ECO:0000256" key="10">
    <source>
        <dbReference type="ARBA" id="ARBA00066315"/>
    </source>
</evidence>
<comment type="similarity">
    <text evidence="8">Belongs to the ABC transporter superfamily. Carbohydrate uptake transporter-1 (CUT1) (TC 3.A.1.1) family.</text>
</comment>
<keyword evidence="14" id="KW-1185">Reference proteome</keyword>
<dbReference type="PROSITE" id="PS50893">
    <property type="entry name" value="ABC_TRANSPORTER_2"/>
    <property type="match status" value="1"/>
</dbReference>
<evidence type="ECO:0000313" key="14">
    <source>
        <dbReference type="Proteomes" id="UP000198531"/>
    </source>
</evidence>
<dbReference type="GO" id="GO:0008643">
    <property type="term" value="P:carbohydrate transport"/>
    <property type="evidence" value="ECO:0007669"/>
    <property type="project" value="InterPro"/>
</dbReference>
<evidence type="ECO:0000256" key="4">
    <source>
        <dbReference type="ARBA" id="ARBA00022840"/>
    </source>
</evidence>
<sequence>MGDVTYRNITKKYADVTAVDDLNLDIEDGEFVCLVGPSGCGKSTSLEMVAGLTEPTSGDLYIDGEEVTDLPPKDRDISMVFQNIALFPHMDVYDNISYGLRLRDFDDEEIDRRVENAAELVQMQGMLDRMPEEMSGGQRQRVAIARAIVRDPEVFLMDEPLANLDAKLRVHMRTKLQELHKELDATIIYVTHNQEEAMTMSSRIAVMNHGELQQFAEPLTCYYRPTNQFVAGFIGSPSMNFLDGRVTDDGVETEHFSLDADEGVLDVQSGTRVTVGIRPEDIFLAEGADLQDDDGAVGAADARDMDGDPSAPIDVTTNVLEPVGDDIYVYTEFEGETAATSDGQAAGSDGSGMTGPAVEDGDAAEADADADAAQADETSLLMSMPPIPDMDTDAAEGQRTRVVLDRSMVHLFDADTGEAIVHGLTADAGTGGRQSGDGRTETATDGGSPS</sequence>
<dbReference type="Pfam" id="PF00005">
    <property type="entry name" value="ABC_tran"/>
    <property type="match status" value="1"/>
</dbReference>
<evidence type="ECO:0000259" key="12">
    <source>
        <dbReference type="PROSITE" id="PS50893"/>
    </source>
</evidence>
<evidence type="ECO:0000256" key="8">
    <source>
        <dbReference type="ARBA" id="ARBA00061029"/>
    </source>
</evidence>
<keyword evidence="4 13" id="KW-0067">ATP-binding</keyword>
<feature type="domain" description="ABC transporter" evidence="12">
    <location>
        <begin position="4"/>
        <end position="234"/>
    </location>
</feature>
<evidence type="ECO:0000256" key="9">
    <source>
        <dbReference type="ARBA" id="ARBA00065962"/>
    </source>
</evidence>
<feature type="region of interest" description="Disordered" evidence="11">
    <location>
        <begin position="293"/>
        <end position="316"/>
    </location>
</feature>
<dbReference type="PANTHER" id="PTHR43875:SF1">
    <property type="entry name" value="OSMOPROTECTIVE COMPOUNDS UPTAKE ATP-BINDING PROTEIN GGTA"/>
    <property type="match status" value="1"/>
</dbReference>
<feature type="compositionally biased region" description="Low complexity" evidence="11">
    <location>
        <begin position="338"/>
        <end position="348"/>
    </location>
</feature>
<dbReference type="InterPro" id="IPR027417">
    <property type="entry name" value="P-loop_NTPase"/>
</dbReference>
<dbReference type="GO" id="GO:0005524">
    <property type="term" value="F:ATP binding"/>
    <property type="evidence" value="ECO:0007669"/>
    <property type="project" value="UniProtKB-KW"/>
</dbReference>
<proteinExistence type="inferred from homology"/>
<evidence type="ECO:0000256" key="6">
    <source>
        <dbReference type="ARBA" id="ARBA00051890"/>
    </source>
</evidence>
<accession>A0A1I6GVI5</accession>
<dbReference type="RefSeq" id="WP_089806413.1">
    <property type="nucleotide sequence ID" value="NZ_FOYT01000001.1"/>
</dbReference>
<dbReference type="CDD" id="cd03301">
    <property type="entry name" value="ABC_MalK_N"/>
    <property type="match status" value="1"/>
</dbReference>